<dbReference type="InterPro" id="IPR011330">
    <property type="entry name" value="Glyco_hydro/deAcase_b/a-brl"/>
</dbReference>
<keyword evidence="6" id="KW-1185">Reference proteome</keyword>
<evidence type="ECO:0000259" key="4">
    <source>
        <dbReference type="PROSITE" id="PS51781"/>
    </source>
</evidence>
<comment type="caution">
    <text evidence="5">The sequence shown here is derived from an EMBL/GenBank/DDBJ whole genome shotgun (WGS) entry which is preliminary data.</text>
</comment>
<evidence type="ECO:0000256" key="1">
    <source>
        <dbReference type="ARBA" id="ARBA00004613"/>
    </source>
</evidence>
<dbReference type="Gene3D" id="3.20.20.370">
    <property type="entry name" value="Glycoside hydrolase/deacetylase"/>
    <property type="match status" value="1"/>
</dbReference>
<accession>A0ABV9GQX7</accession>
<gene>
    <name evidence="5" type="ORF">ACFO4N_17160</name>
</gene>
<evidence type="ECO:0000313" key="6">
    <source>
        <dbReference type="Proteomes" id="UP001596022"/>
    </source>
</evidence>
<organism evidence="5 6">
    <name type="scientific">Camelliibacillus cellulosilyticus</name>
    <dbReference type="NCBI Taxonomy" id="2174486"/>
    <lineage>
        <taxon>Bacteria</taxon>
        <taxon>Bacillati</taxon>
        <taxon>Bacillota</taxon>
        <taxon>Bacilli</taxon>
        <taxon>Bacillales</taxon>
        <taxon>Sporolactobacillaceae</taxon>
        <taxon>Camelliibacillus</taxon>
    </lineage>
</organism>
<name>A0ABV9GQX7_9BACL</name>
<dbReference type="CDD" id="cd10918">
    <property type="entry name" value="CE4_NodB_like_5s_6s"/>
    <property type="match status" value="1"/>
</dbReference>
<comment type="subcellular location">
    <subcellularLocation>
        <location evidence="1">Secreted</location>
    </subcellularLocation>
</comment>
<feature type="domain" description="SH3b" evidence="4">
    <location>
        <begin position="102"/>
        <end position="171"/>
    </location>
</feature>
<dbReference type="InterPro" id="IPR003646">
    <property type="entry name" value="SH3-like_bac-type"/>
</dbReference>
<proteinExistence type="predicted"/>
<dbReference type="Pfam" id="PF01522">
    <property type="entry name" value="Polysacc_deac_1"/>
    <property type="match status" value="1"/>
</dbReference>
<dbReference type="EMBL" id="JBHSFW010000022">
    <property type="protein sequence ID" value="MFC4620432.1"/>
    <property type="molecule type" value="Genomic_DNA"/>
</dbReference>
<evidence type="ECO:0000256" key="2">
    <source>
        <dbReference type="ARBA" id="ARBA00022729"/>
    </source>
</evidence>
<feature type="domain" description="NodB homology" evidence="3">
    <location>
        <begin position="513"/>
        <end position="678"/>
    </location>
</feature>
<dbReference type="SUPFAM" id="SSF88713">
    <property type="entry name" value="Glycoside hydrolase/deacetylase"/>
    <property type="match status" value="1"/>
</dbReference>
<reference evidence="6" key="1">
    <citation type="journal article" date="2019" name="Int. J. Syst. Evol. Microbiol.">
        <title>The Global Catalogue of Microorganisms (GCM) 10K type strain sequencing project: providing services to taxonomists for standard genome sequencing and annotation.</title>
        <authorList>
            <consortium name="The Broad Institute Genomics Platform"/>
            <consortium name="The Broad Institute Genome Sequencing Center for Infectious Disease"/>
            <person name="Wu L."/>
            <person name="Ma J."/>
        </authorList>
    </citation>
    <scope>NUCLEOTIDE SEQUENCE [LARGE SCALE GENOMIC DNA]</scope>
    <source>
        <strain evidence="6">CGMCC 1.16306</strain>
    </source>
</reference>
<dbReference type="RefSeq" id="WP_376847544.1">
    <property type="nucleotide sequence ID" value="NZ_JBHSFW010000022.1"/>
</dbReference>
<dbReference type="PANTHER" id="PTHR34216">
    <property type="match status" value="1"/>
</dbReference>
<dbReference type="PROSITE" id="PS51677">
    <property type="entry name" value="NODB"/>
    <property type="match status" value="1"/>
</dbReference>
<dbReference type="PROSITE" id="PS51781">
    <property type="entry name" value="SH3B"/>
    <property type="match status" value="1"/>
</dbReference>
<dbReference type="InterPro" id="IPR051398">
    <property type="entry name" value="Polysacch_Deacetylase"/>
</dbReference>
<dbReference type="PANTHER" id="PTHR34216:SF3">
    <property type="entry name" value="POLY-BETA-1,6-N-ACETYL-D-GLUCOSAMINE N-DEACETYLASE"/>
    <property type="match status" value="1"/>
</dbReference>
<dbReference type="Gene3D" id="2.30.30.40">
    <property type="entry name" value="SH3 Domains"/>
    <property type="match status" value="5"/>
</dbReference>
<dbReference type="Proteomes" id="UP001596022">
    <property type="component" value="Unassembled WGS sequence"/>
</dbReference>
<sequence>MFRSKKLLIVLVTIFTFSLFLQSTLTVSAKDTNDERISGYALVQPVNVYASPSRDAAILKSYDYNHPLIYQTYSSDWYVAVVFINGIAYKGYINKGDVGNISEAQSVKGVTLNKTNVHSSTSTSSRILKSYSMGSIIKYRSYNKNWYIVTVYVNAKKQTGYIPIKDVETIVNKPIVSQGIGIKKPTKVYSKPFSNAKVIKSYQAGQILRYRTFTKNWYEATVYVNGKKLTGYISIKDTEPVLENHQNLNGVGIKQTIPIYTLASKGSKVIKEYKYGHILKYRTFTNNWYEATVYLNGKAHTGYIFNNDVDNDINKALGGYAIKNPTKVYSDTSRSSSTLKSYKKGKILKYRPYNSNWFMATVYLNGKARTGYIHTSDVSPNAPSMQSYALKNPTYVYSKASRNSSKLKSYKKGQLLKFTSYNDNWYKATVYIKGKKKTGYIFVNDVGALPVKKVPGYNIPILMYHQIGENPLPDEIGRFVTVKNFKEQMKYLKTAGYTPINFDEIHTIKNIKKPIIITFDDGYENNIIAYNVLKDLRDKTFKPKATFFIIGSEIDKNNYLSLEQIKEISDSGIISIQSHTMTHPFFNDNVNAGTLDLIKELKDNKYLLEGITGKKVTAIAYPYGSYNNTVINEVKKYYDFAVTTKPEIANTNDSYYELPRVRVSFNTTLQDFKKLIVK</sequence>
<evidence type="ECO:0000313" key="5">
    <source>
        <dbReference type="EMBL" id="MFC4620432.1"/>
    </source>
</evidence>
<protein>
    <submittedName>
        <fullName evidence="5">Polysaccharide deacetylase family protein</fullName>
    </submittedName>
</protein>
<keyword evidence="2" id="KW-0732">Signal</keyword>
<dbReference type="InterPro" id="IPR002509">
    <property type="entry name" value="NODB_dom"/>
</dbReference>
<evidence type="ECO:0000259" key="3">
    <source>
        <dbReference type="PROSITE" id="PS51677"/>
    </source>
</evidence>